<dbReference type="GO" id="GO:0003700">
    <property type="term" value="F:DNA-binding transcription factor activity"/>
    <property type="evidence" value="ECO:0007669"/>
    <property type="project" value="InterPro"/>
</dbReference>
<dbReference type="Pfam" id="PF03466">
    <property type="entry name" value="LysR_substrate"/>
    <property type="match status" value="1"/>
</dbReference>
<dbReference type="Gene3D" id="3.40.190.10">
    <property type="entry name" value="Periplasmic binding protein-like II"/>
    <property type="match status" value="2"/>
</dbReference>
<evidence type="ECO:0000313" key="7">
    <source>
        <dbReference type="Proteomes" id="UP000264036"/>
    </source>
</evidence>
<dbReference type="SUPFAM" id="SSF46785">
    <property type="entry name" value="Winged helix' DNA-binding domain"/>
    <property type="match status" value="1"/>
</dbReference>
<dbReference type="GO" id="GO:0000976">
    <property type="term" value="F:transcription cis-regulatory region binding"/>
    <property type="evidence" value="ECO:0007669"/>
    <property type="project" value="TreeGrafter"/>
</dbReference>
<dbReference type="PRINTS" id="PR00039">
    <property type="entry name" value="HTHLYSR"/>
</dbReference>
<evidence type="ECO:0000256" key="4">
    <source>
        <dbReference type="ARBA" id="ARBA00023163"/>
    </source>
</evidence>
<dbReference type="PANTHER" id="PTHR30126:SF77">
    <property type="entry name" value="TRANSCRIPTIONAL REGULATORY PROTEIN"/>
    <property type="match status" value="1"/>
</dbReference>
<dbReference type="Proteomes" id="UP000264036">
    <property type="component" value="Unassembled WGS sequence"/>
</dbReference>
<evidence type="ECO:0000313" key="6">
    <source>
        <dbReference type="EMBL" id="HBP27998.1"/>
    </source>
</evidence>
<sequence length="303" mass="34395">MTFKQLEAFFWVVQLGGFAHAANKLATTQSAVSKRVQELEETVKTQLFDRSQRTARLTEKGEEMFFIAKRFLRQREEALEQFERPEVVERRLRIGMTELPAMTWLPRLVNAVQSRYPKAHFEPDVDDSFSLREKVLSERLDLIVVPDLFEDVRLLKTRIGAVRNAWMCKPGLIDTKSKLRVHDIAQRRLLTQGQLSATGVLYEDWFKAAGLEPVERITSNNLVAIIGMTVSGLGVSHLPVHCLKPMIDAGLLQVLHVTPVVPDVPFVAVQRADRRSTLVTDLVRLARDCCSFDRPFQAATESA</sequence>
<keyword evidence="2" id="KW-0805">Transcription regulation</keyword>
<dbReference type="Pfam" id="PF00126">
    <property type="entry name" value="HTH_1"/>
    <property type="match status" value="1"/>
</dbReference>
<reference evidence="6 7" key="1">
    <citation type="journal article" date="2018" name="Nat. Biotechnol.">
        <title>A standardized bacterial taxonomy based on genome phylogeny substantially revises the tree of life.</title>
        <authorList>
            <person name="Parks D.H."/>
            <person name="Chuvochina M."/>
            <person name="Waite D.W."/>
            <person name="Rinke C."/>
            <person name="Skarshewski A."/>
            <person name="Chaumeil P.A."/>
            <person name="Hugenholtz P."/>
        </authorList>
    </citation>
    <scope>NUCLEOTIDE SEQUENCE [LARGE SCALE GENOMIC DNA]</scope>
    <source>
        <strain evidence="6">UBA10707</strain>
    </source>
</reference>
<gene>
    <name evidence="6" type="ORF">DD666_01105</name>
</gene>
<dbReference type="EMBL" id="DOEK01000004">
    <property type="protein sequence ID" value="HBP27998.1"/>
    <property type="molecule type" value="Genomic_DNA"/>
</dbReference>
<dbReference type="InterPro" id="IPR036388">
    <property type="entry name" value="WH-like_DNA-bd_sf"/>
</dbReference>
<evidence type="ECO:0000256" key="1">
    <source>
        <dbReference type="ARBA" id="ARBA00009437"/>
    </source>
</evidence>
<evidence type="ECO:0000256" key="3">
    <source>
        <dbReference type="ARBA" id="ARBA00023125"/>
    </source>
</evidence>
<comment type="similarity">
    <text evidence="1">Belongs to the LysR transcriptional regulatory family.</text>
</comment>
<accession>A0A356LB62</accession>
<name>A0A356LB62_9BURK</name>
<dbReference type="Gene3D" id="1.10.10.10">
    <property type="entry name" value="Winged helix-like DNA-binding domain superfamily/Winged helix DNA-binding domain"/>
    <property type="match status" value="1"/>
</dbReference>
<dbReference type="FunFam" id="1.10.10.10:FF:000001">
    <property type="entry name" value="LysR family transcriptional regulator"/>
    <property type="match status" value="1"/>
</dbReference>
<organism evidence="6 7">
    <name type="scientific">Advenella kashmirensis</name>
    <dbReference type="NCBI Taxonomy" id="310575"/>
    <lineage>
        <taxon>Bacteria</taxon>
        <taxon>Pseudomonadati</taxon>
        <taxon>Pseudomonadota</taxon>
        <taxon>Betaproteobacteria</taxon>
        <taxon>Burkholderiales</taxon>
        <taxon>Alcaligenaceae</taxon>
    </lineage>
</organism>
<dbReference type="SUPFAM" id="SSF53850">
    <property type="entry name" value="Periplasmic binding protein-like II"/>
    <property type="match status" value="1"/>
</dbReference>
<protein>
    <submittedName>
        <fullName evidence="6">LysR family transcriptional regulator</fullName>
    </submittedName>
</protein>
<dbReference type="AlphaFoldDB" id="A0A356LB62"/>
<dbReference type="InterPro" id="IPR005119">
    <property type="entry name" value="LysR_subst-bd"/>
</dbReference>
<dbReference type="InterPro" id="IPR000847">
    <property type="entry name" value="LysR_HTH_N"/>
</dbReference>
<comment type="caution">
    <text evidence="6">The sequence shown here is derived from an EMBL/GenBank/DDBJ whole genome shotgun (WGS) entry which is preliminary data.</text>
</comment>
<dbReference type="CDD" id="cd05466">
    <property type="entry name" value="PBP2_LTTR_substrate"/>
    <property type="match status" value="1"/>
</dbReference>
<keyword evidence="4" id="KW-0804">Transcription</keyword>
<evidence type="ECO:0000256" key="2">
    <source>
        <dbReference type="ARBA" id="ARBA00023015"/>
    </source>
</evidence>
<keyword evidence="3" id="KW-0238">DNA-binding</keyword>
<dbReference type="PROSITE" id="PS50931">
    <property type="entry name" value="HTH_LYSR"/>
    <property type="match status" value="1"/>
</dbReference>
<feature type="domain" description="HTH lysR-type" evidence="5">
    <location>
        <begin position="1"/>
        <end position="58"/>
    </location>
</feature>
<evidence type="ECO:0000259" key="5">
    <source>
        <dbReference type="PROSITE" id="PS50931"/>
    </source>
</evidence>
<proteinExistence type="inferred from homology"/>
<dbReference type="InterPro" id="IPR036390">
    <property type="entry name" value="WH_DNA-bd_sf"/>
</dbReference>
<dbReference type="PANTHER" id="PTHR30126">
    <property type="entry name" value="HTH-TYPE TRANSCRIPTIONAL REGULATOR"/>
    <property type="match status" value="1"/>
</dbReference>